<dbReference type="NCBIfam" id="TIGR00787">
    <property type="entry name" value="dctP"/>
    <property type="match status" value="1"/>
</dbReference>
<dbReference type="GO" id="GO:0055085">
    <property type="term" value="P:transmembrane transport"/>
    <property type="evidence" value="ECO:0007669"/>
    <property type="project" value="InterPro"/>
</dbReference>
<dbReference type="PANTHER" id="PTHR33376:SF4">
    <property type="entry name" value="SIALIC ACID-BINDING PERIPLASMIC PROTEIN SIAP"/>
    <property type="match status" value="1"/>
</dbReference>
<dbReference type="PIRSF" id="PIRSF006470">
    <property type="entry name" value="DctB"/>
    <property type="match status" value="1"/>
</dbReference>
<keyword evidence="4 6" id="KW-0732">Signal</keyword>
<keyword evidence="7" id="KW-0675">Receptor</keyword>
<reference evidence="7 8" key="1">
    <citation type="submission" date="2017-07" db="EMBL/GenBank/DDBJ databases">
        <authorList>
            <person name="Sun Z.S."/>
            <person name="Albrecht U."/>
            <person name="Echele G."/>
            <person name="Lee C.C."/>
        </authorList>
    </citation>
    <scope>NUCLEOTIDE SEQUENCE [LARGE SCALE GENOMIC DNA]</scope>
    <source>
        <strain evidence="7 8">DSM 14827</strain>
    </source>
</reference>
<evidence type="ECO:0000256" key="3">
    <source>
        <dbReference type="ARBA" id="ARBA00022448"/>
    </source>
</evidence>
<evidence type="ECO:0000256" key="6">
    <source>
        <dbReference type="SAM" id="SignalP"/>
    </source>
</evidence>
<dbReference type="Pfam" id="PF03480">
    <property type="entry name" value="DctP"/>
    <property type="match status" value="1"/>
</dbReference>
<evidence type="ECO:0000313" key="8">
    <source>
        <dbReference type="Proteomes" id="UP000198307"/>
    </source>
</evidence>
<evidence type="ECO:0000256" key="4">
    <source>
        <dbReference type="ARBA" id="ARBA00022729"/>
    </source>
</evidence>
<evidence type="ECO:0000256" key="2">
    <source>
        <dbReference type="ARBA" id="ARBA00009023"/>
    </source>
</evidence>
<keyword evidence="5" id="KW-0574">Periplasm</keyword>
<dbReference type="InterPro" id="IPR018389">
    <property type="entry name" value="DctP_fam"/>
</dbReference>
<feature type="chain" id="PRO_5012399151" evidence="6">
    <location>
        <begin position="23"/>
        <end position="329"/>
    </location>
</feature>
<evidence type="ECO:0000256" key="1">
    <source>
        <dbReference type="ARBA" id="ARBA00004418"/>
    </source>
</evidence>
<evidence type="ECO:0000313" key="7">
    <source>
        <dbReference type="EMBL" id="SNT75754.1"/>
    </source>
</evidence>
<protein>
    <submittedName>
        <fullName evidence="7">Tripartite ATP-independent transporter solute receptor, DctP family</fullName>
    </submittedName>
</protein>
<dbReference type="InterPro" id="IPR004682">
    <property type="entry name" value="TRAP_DctP"/>
</dbReference>
<dbReference type="Proteomes" id="UP000198307">
    <property type="component" value="Unassembled WGS sequence"/>
</dbReference>
<dbReference type="RefSeq" id="WP_089345215.1">
    <property type="nucleotide sequence ID" value="NZ_CP067132.1"/>
</dbReference>
<keyword evidence="3" id="KW-0813">Transport</keyword>
<dbReference type="GO" id="GO:0030288">
    <property type="term" value="C:outer membrane-bounded periplasmic space"/>
    <property type="evidence" value="ECO:0007669"/>
    <property type="project" value="InterPro"/>
</dbReference>
<dbReference type="CDD" id="cd13603">
    <property type="entry name" value="PBP2_TRAP_Siap_TeaA_like"/>
    <property type="match status" value="1"/>
</dbReference>
<comment type="subcellular location">
    <subcellularLocation>
        <location evidence="1">Periplasm</location>
    </subcellularLocation>
</comment>
<dbReference type="InterPro" id="IPR038404">
    <property type="entry name" value="TRAP_DctP_sf"/>
</dbReference>
<comment type="similarity">
    <text evidence="2">Belongs to the bacterial solute-binding protein 7 family.</text>
</comment>
<dbReference type="OrthoDB" id="8673861at2"/>
<dbReference type="NCBIfam" id="NF037995">
    <property type="entry name" value="TRAP_S1"/>
    <property type="match status" value="1"/>
</dbReference>
<accession>A0A239PZQ8</accession>
<gene>
    <name evidence="7" type="ORF">SAMN05444959_1135</name>
</gene>
<name>A0A239PZQ8_9RHOB</name>
<organism evidence="7 8">
    <name type="scientific">Paracoccus seriniphilus</name>
    <dbReference type="NCBI Taxonomy" id="184748"/>
    <lineage>
        <taxon>Bacteria</taxon>
        <taxon>Pseudomonadati</taxon>
        <taxon>Pseudomonadota</taxon>
        <taxon>Alphaproteobacteria</taxon>
        <taxon>Rhodobacterales</taxon>
        <taxon>Paracoccaceae</taxon>
        <taxon>Paracoccus</taxon>
    </lineage>
</organism>
<dbReference type="PANTHER" id="PTHR33376">
    <property type="match status" value="1"/>
</dbReference>
<proteinExistence type="inferred from homology"/>
<dbReference type="EMBL" id="FZQB01000013">
    <property type="protein sequence ID" value="SNT75754.1"/>
    <property type="molecule type" value="Genomic_DNA"/>
</dbReference>
<dbReference type="AlphaFoldDB" id="A0A239PZQ8"/>
<sequence length="329" mass="36436">MKERMFTAVLLAATALVSPAAAADLVIKIGTVVSGDHPENVGAREIERLIEERSNGDIDVRIFTDSQLGNQREMVEQLRSGTLEMTWVTTGFFGSWVPELGALEIGYLFKDREHAFRAFGGELGEEVASRVNEHGVHLLGYFEAGMRHLTNSKRPVATPEDLAGLKIRTPKSTYHLRTLEMMGANATPMAFNELYTAMEQGVVDGQENPLSNIYSAKFSEVNDYLSLTGHLHLTHMVLYSDELWQKLTPEQQEIIHGAVQDAQQVQRDKVAADDASLLDELAAEGMTITEPDRDAFAAKVAPLRDDAIAEFGDTVVEWFEVIDDVRDEG</sequence>
<keyword evidence="8" id="KW-1185">Reference proteome</keyword>
<feature type="signal peptide" evidence="6">
    <location>
        <begin position="1"/>
        <end position="22"/>
    </location>
</feature>
<evidence type="ECO:0000256" key="5">
    <source>
        <dbReference type="ARBA" id="ARBA00022764"/>
    </source>
</evidence>
<dbReference type="Gene3D" id="3.40.190.170">
    <property type="entry name" value="Bacterial extracellular solute-binding protein, family 7"/>
    <property type="match status" value="1"/>
</dbReference>